<dbReference type="InterPro" id="IPR036282">
    <property type="entry name" value="Glutathione-S-Trfase_C_sf"/>
</dbReference>
<sequence length="328" mass="37891">MGRLVDGIWKDEWYDTGSDGKFKRSESQFRDWITVDGKPAEGRERGFKAEPGRYHLYVSYACPWAHRTLVYRKLKKLEDVISVDVVHHFMGENGWTFVEEDGATGDTLYGSEFLHQIYTRADPTYSGRVTVPVLWDKKEQTIVSNESSEIIRMLNSAFDAWGDASVDLSPAHLRREIDAVNDRVYPAINNGVYRAGFATTQGAYEEAFDELFDALDDMEQRLARSRYLVGDKTTEADWRLFTTLIRFDAVYYSHFKCNLRQIRDYPNLSNYLRDLYQVPGIASTVNMLHIKAHYYASHETVNPTRIVPKGPELDFTAPHDRNRFRKAA</sequence>
<protein>
    <submittedName>
        <fullName evidence="2">Glutathione S-transferase family protein</fullName>
        <ecNumber evidence="2">1.8.5.-</ecNumber>
    </submittedName>
</protein>
<name>A0ABV3WWT8_9HYPH</name>
<evidence type="ECO:0000313" key="2">
    <source>
        <dbReference type="EMBL" id="MEX4009121.1"/>
    </source>
</evidence>
<dbReference type="InterPro" id="IPR004045">
    <property type="entry name" value="Glutathione_S-Trfase_N"/>
</dbReference>
<evidence type="ECO:0000313" key="3">
    <source>
        <dbReference type="Proteomes" id="UP001559025"/>
    </source>
</evidence>
<dbReference type="PANTHER" id="PTHR32419">
    <property type="entry name" value="GLUTATHIONYL-HYDROQUINONE REDUCTASE"/>
    <property type="match status" value="1"/>
</dbReference>
<comment type="caution">
    <text evidence="2">The sequence shown here is derived from an EMBL/GenBank/DDBJ whole genome shotgun (WGS) entry which is preliminary data.</text>
</comment>
<dbReference type="Gene3D" id="3.40.30.10">
    <property type="entry name" value="Glutaredoxin"/>
    <property type="match status" value="1"/>
</dbReference>
<dbReference type="EMBL" id="JAZHFV010000006">
    <property type="protein sequence ID" value="MEX4009121.1"/>
    <property type="molecule type" value="Genomic_DNA"/>
</dbReference>
<dbReference type="EC" id="1.8.5.-" evidence="2"/>
<accession>A0ABV3WWT8</accession>
<dbReference type="GO" id="GO:0016491">
    <property type="term" value="F:oxidoreductase activity"/>
    <property type="evidence" value="ECO:0007669"/>
    <property type="project" value="UniProtKB-KW"/>
</dbReference>
<gene>
    <name evidence="2" type="ORF">V1479_17555</name>
</gene>
<dbReference type="SFLD" id="SFLDG01148">
    <property type="entry name" value="Xi_(cytGST)"/>
    <property type="match status" value="1"/>
</dbReference>
<feature type="domain" description="GST C-terminal" evidence="1">
    <location>
        <begin position="166"/>
        <end position="304"/>
    </location>
</feature>
<organism evidence="2 3">
    <name type="scientific">Neoaquamicrobium sediminum</name>
    <dbReference type="NCBI Taxonomy" id="1849104"/>
    <lineage>
        <taxon>Bacteria</taxon>
        <taxon>Pseudomonadati</taxon>
        <taxon>Pseudomonadota</taxon>
        <taxon>Alphaproteobacteria</taxon>
        <taxon>Hyphomicrobiales</taxon>
        <taxon>Phyllobacteriaceae</taxon>
        <taxon>Neoaquamicrobium</taxon>
    </lineage>
</organism>
<dbReference type="InterPro" id="IPR010987">
    <property type="entry name" value="Glutathione-S-Trfase_C-like"/>
</dbReference>
<dbReference type="SFLD" id="SFLDG01206">
    <property type="entry name" value="Xi.1"/>
    <property type="match status" value="1"/>
</dbReference>
<dbReference type="PIRSF" id="PIRSF015753">
    <property type="entry name" value="GST"/>
    <property type="match status" value="1"/>
</dbReference>
<dbReference type="Pfam" id="PF13410">
    <property type="entry name" value="GST_C_2"/>
    <property type="match status" value="1"/>
</dbReference>
<dbReference type="InterPro" id="IPR016639">
    <property type="entry name" value="GST_Omega/GSH"/>
</dbReference>
<dbReference type="SUPFAM" id="SSF47616">
    <property type="entry name" value="GST C-terminal domain-like"/>
    <property type="match status" value="1"/>
</dbReference>
<dbReference type="Pfam" id="PF13409">
    <property type="entry name" value="GST_N_2"/>
    <property type="match status" value="1"/>
</dbReference>
<dbReference type="CDD" id="cd03190">
    <property type="entry name" value="GST_C_Omega_like"/>
    <property type="match status" value="1"/>
</dbReference>
<keyword evidence="3" id="KW-1185">Reference proteome</keyword>
<dbReference type="InterPro" id="IPR040079">
    <property type="entry name" value="Glutathione_S-Trfase"/>
</dbReference>
<dbReference type="SFLD" id="SFLDS00019">
    <property type="entry name" value="Glutathione_Transferase_(cytos"/>
    <property type="match status" value="1"/>
</dbReference>
<dbReference type="SUPFAM" id="SSF52833">
    <property type="entry name" value="Thioredoxin-like"/>
    <property type="match status" value="1"/>
</dbReference>
<proteinExistence type="predicted"/>
<dbReference type="Proteomes" id="UP001559025">
    <property type="component" value="Unassembled WGS sequence"/>
</dbReference>
<dbReference type="RefSeq" id="WP_173192763.1">
    <property type="nucleotide sequence ID" value="NZ_CBDDTD010000001.1"/>
</dbReference>
<evidence type="ECO:0000259" key="1">
    <source>
        <dbReference type="PROSITE" id="PS50405"/>
    </source>
</evidence>
<keyword evidence="2" id="KW-0560">Oxidoreductase</keyword>
<dbReference type="Gene3D" id="1.20.1050.10">
    <property type="match status" value="1"/>
</dbReference>
<reference evidence="2 3" key="1">
    <citation type="submission" date="2024-01" db="EMBL/GenBank/DDBJ databases">
        <title>New evidence supports the origin of RcGTA from prophage.</title>
        <authorList>
            <person name="Xu Y."/>
            <person name="Liu B."/>
            <person name="Chen F."/>
        </authorList>
    </citation>
    <scope>NUCLEOTIDE SEQUENCE [LARGE SCALE GENOMIC DNA]</scope>
    <source>
        <strain evidence="2 3">CBW1107-2</strain>
    </source>
</reference>
<dbReference type="PANTHER" id="PTHR32419:SF6">
    <property type="entry name" value="GLUTATHIONE S-TRANSFERASE OMEGA-LIKE 1-RELATED"/>
    <property type="match status" value="1"/>
</dbReference>
<dbReference type="PROSITE" id="PS50405">
    <property type="entry name" value="GST_CTER"/>
    <property type="match status" value="1"/>
</dbReference>
<dbReference type="InterPro" id="IPR047047">
    <property type="entry name" value="GST_Omega-like_C"/>
</dbReference>
<dbReference type="InterPro" id="IPR036249">
    <property type="entry name" value="Thioredoxin-like_sf"/>
</dbReference>